<keyword evidence="2" id="KW-1185">Reference proteome</keyword>
<dbReference type="AlphaFoldDB" id="A0A0A2ML68"/>
<proteinExistence type="predicted"/>
<name>A0A0A2ML68_9FLAO</name>
<evidence type="ECO:0000313" key="1">
    <source>
        <dbReference type="EMBL" id="KGO92188.1"/>
    </source>
</evidence>
<sequence length="170" mass="19072">MRDYGLLGFHFLIALPEKNTVNGLFADYKIGYITKSNSEEISIDDYNVLLADNNFGEVVTAYIGTDDDCSFSITYSKTYIEVWFGFYPGTPINGYAGLLHQLNEVADYCVAGFEVEIGSAELEEGEEELSPNFHPFCLLRNGELKWCGKNVNPKMEELIQENLKAVGLIE</sequence>
<dbReference type="STRING" id="1121898.GCA_000422725_02931"/>
<comment type="caution">
    <text evidence="1">The sequence shown here is derived from an EMBL/GenBank/DDBJ whole genome shotgun (WGS) entry which is preliminary data.</text>
</comment>
<dbReference type="Proteomes" id="UP000030111">
    <property type="component" value="Unassembled WGS sequence"/>
</dbReference>
<gene>
    <name evidence="1" type="ORF">Q766_13580</name>
</gene>
<organism evidence="1 2">
    <name type="scientific">Flavobacterium subsaxonicum WB 4.1-42 = DSM 21790</name>
    <dbReference type="NCBI Taxonomy" id="1121898"/>
    <lineage>
        <taxon>Bacteria</taxon>
        <taxon>Pseudomonadati</taxon>
        <taxon>Bacteroidota</taxon>
        <taxon>Flavobacteriia</taxon>
        <taxon>Flavobacteriales</taxon>
        <taxon>Flavobacteriaceae</taxon>
        <taxon>Flavobacterium</taxon>
    </lineage>
</organism>
<reference evidence="1 2" key="1">
    <citation type="submission" date="2013-09" db="EMBL/GenBank/DDBJ databases">
        <authorList>
            <person name="Zeng Z."/>
            <person name="Chen C."/>
        </authorList>
    </citation>
    <scope>NUCLEOTIDE SEQUENCE [LARGE SCALE GENOMIC DNA]</scope>
    <source>
        <strain evidence="1 2">WB 4.1-42</strain>
    </source>
</reference>
<evidence type="ECO:0000313" key="2">
    <source>
        <dbReference type="Proteomes" id="UP000030111"/>
    </source>
</evidence>
<protein>
    <submittedName>
        <fullName evidence="1">Uncharacterized protein</fullName>
    </submittedName>
</protein>
<dbReference type="EMBL" id="JRLY01000011">
    <property type="protein sequence ID" value="KGO92188.1"/>
    <property type="molecule type" value="Genomic_DNA"/>
</dbReference>
<accession>A0A0A2ML68</accession>